<name>A0ACC3YG40_COLTU</name>
<dbReference type="Proteomes" id="UP000805649">
    <property type="component" value="Unassembled WGS sequence"/>
</dbReference>
<keyword evidence="2" id="KW-1185">Reference proteome</keyword>
<evidence type="ECO:0000313" key="1">
    <source>
        <dbReference type="EMBL" id="KAL0930832.1"/>
    </source>
</evidence>
<sequence>MDYPDDGQGGSVSMMAQEALEKAKTAMSVSQLRDADSKATKLLGDITAGLCEISDLRRAQQWIESIGKLQGENQMPRFVIGVLGDTGSGKSSLINAVLDEERVVPTNCMRACTAVITEISWNISEDSTKKYRAEIEFITQAEWTKEVLTLHRDIIDSDGRLSADIHNPDTDAGNAYAILKAVYPGHTNEMLRETDSAVLANYTKVREVTGRTILVEEEKCDKFYSGIQAYVDSEEKQGKKADDTPPKEPTMAFWPLIKVVRVFLKSEILSTGVVLVDLPGGRDSNAARAAVAGKYVKECSRLWIVAPITRAVDDKTAKTLLGDNFKQQLKYDSSYTNITFICTKADDISIDEAAFSLGIEDFIAHEQQQSSAMKLDIDVKKQELKSLETEKKSLHIRQKMVSSEFKTWRGLHLQTSNGTVAYAPFASPSKRKRQTATLEKQSDGAANVKKEPLSSETEEDSSDSDMNADDLDEPECLSKPLTAEETLAKVDELKALKKTIKNERNNIGKQISQLKASIKKLNINLATTKTSMYQECIRGRNIYSRAAIKQDFAFGMKEFDDEILADSQEDTQQLQADQPDYNKIGQDLPVFCISSRGYQQLRGRMKKDRRVAGFVSLDDTEIPALREHTLELANRIQVRHFKHHMSEISRLLGMMDLFIAGDMASTALSSQEKEAETQYLQKSLEKLGTTLGELLSTCMKECRSIVKKNIIKRTREGVLFASAKAINTAKGWGAKPDAGGLRFMTYRATCRRGGVFKGVAGLRDFNEELLKPLKNHTAYQWDQVFNKRIPEKLERFAASCKQLIDAFNERMKGRRFLAENGDLVQNIVAKHLAGQNETLAHMAAKHLTVLKNNQRDASRLFYPAILGVMQPAYDICTQQTGVGALMALKGIMESHVESSQNTMFKNAANKVDNAVNETIKSLDVIILQDLNSIISTMDEDYSGLIGAVVTEADNRARKTLGPVLRSFYQNLLLALTAVEEDEAVIESCEVDYVEQDDGDSSYHDSD</sequence>
<gene>
    <name evidence="1" type="ORF">CTRU02_213567</name>
</gene>
<accession>A0ACC3YG40</accession>
<organism evidence="1 2">
    <name type="scientific">Colletotrichum truncatum</name>
    <name type="common">Anthracnose fungus</name>
    <name type="synonym">Colletotrichum capsici</name>
    <dbReference type="NCBI Taxonomy" id="5467"/>
    <lineage>
        <taxon>Eukaryota</taxon>
        <taxon>Fungi</taxon>
        <taxon>Dikarya</taxon>
        <taxon>Ascomycota</taxon>
        <taxon>Pezizomycotina</taxon>
        <taxon>Sordariomycetes</taxon>
        <taxon>Hypocreomycetidae</taxon>
        <taxon>Glomerellales</taxon>
        <taxon>Glomerellaceae</taxon>
        <taxon>Colletotrichum</taxon>
        <taxon>Colletotrichum truncatum species complex</taxon>
    </lineage>
</organism>
<dbReference type="EMBL" id="VUJX02000010">
    <property type="protein sequence ID" value="KAL0930832.1"/>
    <property type="molecule type" value="Genomic_DNA"/>
</dbReference>
<reference evidence="1 2" key="1">
    <citation type="journal article" date="2020" name="Phytopathology">
        <title>Genome Sequence Resources of Colletotrichum truncatum, C. plurivorum, C. musicola, and C. sojae: Four Species Pathogenic to Soybean (Glycine max).</title>
        <authorList>
            <person name="Rogerio F."/>
            <person name="Boufleur T.R."/>
            <person name="Ciampi-Guillardi M."/>
            <person name="Sukno S.A."/>
            <person name="Thon M.R."/>
            <person name="Massola Junior N.S."/>
            <person name="Baroncelli R."/>
        </authorList>
    </citation>
    <scope>NUCLEOTIDE SEQUENCE [LARGE SCALE GENOMIC DNA]</scope>
    <source>
        <strain evidence="1 2">CMES1059</strain>
    </source>
</reference>
<evidence type="ECO:0000313" key="2">
    <source>
        <dbReference type="Proteomes" id="UP000805649"/>
    </source>
</evidence>
<proteinExistence type="predicted"/>
<comment type="caution">
    <text evidence="1">The sequence shown here is derived from an EMBL/GenBank/DDBJ whole genome shotgun (WGS) entry which is preliminary data.</text>
</comment>
<protein>
    <submittedName>
        <fullName evidence="1">Nuclear GTPase SLIP-GC 4</fullName>
    </submittedName>
</protein>